<keyword evidence="3" id="KW-1185">Reference proteome</keyword>
<evidence type="ECO:0000259" key="1">
    <source>
        <dbReference type="PROSITE" id="PS51186"/>
    </source>
</evidence>
<protein>
    <submittedName>
        <fullName evidence="2">GNAT family N-acetyltransferase</fullName>
    </submittedName>
</protein>
<dbReference type="InterPro" id="IPR016181">
    <property type="entry name" value="Acyl_CoA_acyltransferase"/>
</dbReference>
<accession>A0ABW4XNZ6</accession>
<sequence>MSSVVIARIRASHTYPIRSAVLRTGLPIESSVFDGDDAETTRHYGAFLAQADQGSSAQAGQLALVGIVSLYQNGSDALAGSHWQLRAMATLPKVRGLGIGQALVKHLISASDHPEQVWCNARSHAAGFYQKLGFVTQGAPFEIPGVGPHVQMRFVADRSNFT</sequence>
<dbReference type="Gene3D" id="3.40.630.30">
    <property type="match status" value="1"/>
</dbReference>
<evidence type="ECO:0000313" key="3">
    <source>
        <dbReference type="Proteomes" id="UP001597380"/>
    </source>
</evidence>
<gene>
    <name evidence="2" type="ORF">ACFSJ3_07110</name>
</gene>
<dbReference type="SUPFAM" id="SSF55729">
    <property type="entry name" value="Acyl-CoA N-acyltransferases (Nat)"/>
    <property type="match status" value="1"/>
</dbReference>
<dbReference type="Proteomes" id="UP001597380">
    <property type="component" value="Unassembled WGS sequence"/>
</dbReference>
<reference evidence="3" key="1">
    <citation type="journal article" date="2019" name="Int. J. Syst. Evol. Microbiol.">
        <title>The Global Catalogue of Microorganisms (GCM) 10K type strain sequencing project: providing services to taxonomists for standard genome sequencing and annotation.</title>
        <authorList>
            <consortium name="The Broad Institute Genomics Platform"/>
            <consortium name="The Broad Institute Genome Sequencing Center for Infectious Disease"/>
            <person name="Wu L."/>
            <person name="Ma J."/>
        </authorList>
    </citation>
    <scope>NUCLEOTIDE SEQUENCE [LARGE SCALE GENOMIC DNA]</scope>
    <source>
        <strain evidence="3">CGMCC 1.10992</strain>
    </source>
</reference>
<evidence type="ECO:0000313" key="2">
    <source>
        <dbReference type="EMBL" id="MFD2095749.1"/>
    </source>
</evidence>
<dbReference type="InterPro" id="IPR000182">
    <property type="entry name" value="GNAT_dom"/>
</dbReference>
<dbReference type="Pfam" id="PF13673">
    <property type="entry name" value="Acetyltransf_10"/>
    <property type="match status" value="1"/>
</dbReference>
<dbReference type="EMBL" id="JBHUHT010000009">
    <property type="protein sequence ID" value="MFD2095749.1"/>
    <property type="molecule type" value="Genomic_DNA"/>
</dbReference>
<dbReference type="PROSITE" id="PS51186">
    <property type="entry name" value="GNAT"/>
    <property type="match status" value="1"/>
</dbReference>
<comment type="caution">
    <text evidence="2">The sequence shown here is derived from an EMBL/GenBank/DDBJ whole genome shotgun (WGS) entry which is preliminary data.</text>
</comment>
<proteinExistence type="predicted"/>
<name>A0ABW4XNZ6_9GAMM</name>
<dbReference type="RefSeq" id="WP_345340181.1">
    <property type="nucleotide sequence ID" value="NZ_BAABLI010000014.1"/>
</dbReference>
<dbReference type="CDD" id="cd04301">
    <property type="entry name" value="NAT_SF"/>
    <property type="match status" value="1"/>
</dbReference>
<feature type="domain" description="N-acetyltransferase" evidence="1">
    <location>
        <begin position="12"/>
        <end position="157"/>
    </location>
</feature>
<organism evidence="2 3">
    <name type="scientific">Corallincola platygyrae</name>
    <dbReference type="NCBI Taxonomy" id="1193278"/>
    <lineage>
        <taxon>Bacteria</taxon>
        <taxon>Pseudomonadati</taxon>
        <taxon>Pseudomonadota</taxon>
        <taxon>Gammaproteobacteria</taxon>
        <taxon>Alteromonadales</taxon>
        <taxon>Psychromonadaceae</taxon>
        <taxon>Corallincola</taxon>
    </lineage>
</organism>